<organism evidence="2 3">
    <name type="scientific">Peterkaempfera bronchialis</name>
    <dbReference type="NCBI Taxonomy" id="2126346"/>
    <lineage>
        <taxon>Bacteria</taxon>
        <taxon>Bacillati</taxon>
        <taxon>Actinomycetota</taxon>
        <taxon>Actinomycetes</taxon>
        <taxon>Kitasatosporales</taxon>
        <taxon>Streptomycetaceae</taxon>
        <taxon>Peterkaempfera</taxon>
    </lineage>
</organism>
<accession>A0A345T4N7</accession>
<feature type="transmembrane region" description="Helical" evidence="1">
    <location>
        <begin position="78"/>
        <end position="97"/>
    </location>
</feature>
<evidence type="ECO:0000313" key="2">
    <source>
        <dbReference type="EMBL" id="AXI80942.1"/>
    </source>
</evidence>
<reference evidence="3" key="1">
    <citation type="submission" date="2018-07" db="EMBL/GenBank/DDBJ databases">
        <title>Streptacidiphilus bronchialis DSM 106435 chromosome.</title>
        <authorList>
            <person name="Batra D."/>
            <person name="Gulvik C.A."/>
        </authorList>
    </citation>
    <scope>NUCLEOTIDE SEQUENCE [LARGE SCALE GENOMIC DNA]</scope>
    <source>
        <strain evidence="3">DSM 106435</strain>
    </source>
</reference>
<proteinExistence type="predicted"/>
<dbReference type="OrthoDB" id="3078176at2"/>
<sequence length="777" mass="82009">MLKGAVRSARARPVALLCLLVVAVGSPWSQSRLADLDPEGESAPGWVVRWLAHGILWTPAWQLSATGPVGRTWAETGAQAAVVVGILVGIAVLLPRVRGSVVSGGARTAATVGACVLTVVPAGALGWAVLRLFGPDYPGMGEALVVRLEHAAWFGLLLGLVGAVLLADSGGPHTPAAWRPTATKGRGMGRGIGMGRRGRMAGMGTPLPQLEAQATTGTAPGDVTRYLCAAAYTDEVFARRVVEEVLADEFSAVAPSVGVDLEAVARHCLAARELRNRRDLRLAAASAAVLLFGPLWLPLGALAVNAAARMAARESDRSSTRGDSGQAGVAALGRAGVLLALLLLLGAFAGAGLSSVPMPAVLRWLTGSYLLGLPALLVLCAATASALRVLVDHTFTIDRLLRTSLRREVFSAADAPAPAARKTWVTERLAAVRRAQDGNVTVYSGYTPYIGFAAAQSSWSLAVPILPPAAPGGLGGPRDDVTDFTVVDLLDHLRTRLRDIADRHGALPLPEGGARTAELLVEDRVFVNGATLADDDRFFEEDQVIPCARIAPEMVSDIALHPDGTARHHLGVHVPLWGGEVVPSVLLHLSATEQTLHLRCGTHVVGPVPAAYRTVDRLPARSTPQWRRRLLVQALGQAGGALLAALPAAWRHARFEARQARRALRDLRALQQDPAFDYGARYSIRELALSTEYHNYFQVVDGARVIAAVERHVLAGVRDFLEEHGVDTADFRAQQQTILNQGVIQQGGVSVVGNQAVGQGASAIRNQAPADSPSPTR</sequence>
<dbReference type="RefSeq" id="WP_114914639.1">
    <property type="nucleotide sequence ID" value="NZ_CP031264.1"/>
</dbReference>
<keyword evidence="1" id="KW-0812">Transmembrane</keyword>
<keyword evidence="1" id="KW-1133">Transmembrane helix</keyword>
<protein>
    <submittedName>
        <fullName evidence="2">Uncharacterized protein</fullName>
    </submittedName>
</protein>
<evidence type="ECO:0000256" key="1">
    <source>
        <dbReference type="SAM" id="Phobius"/>
    </source>
</evidence>
<gene>
    <name evidence="2" type="ORF">C7M71_029740</name>
</gene>
<dbReference type="Proteomes" id="UP000249340">
    <property type="component" value="Chromosome"/>
</dbReference>
<name>A0A345T4N7_9ACTN</name>
<feature type="transmembrane region" description="Helical" evidence="1">
    <location>
        <begin position="150"/>
        <end position="167"/>
    </location>
</feature>
<feature type="transmembrane region" description="Helical" evidence="1">
    <location>
        <begin position="109"/>
        <end position="130"/>
    </location>
</feature>
<feature type="transmembrane region" description="Helical" evidence="1">
    <location>
        <begin position="369"/>
        <end position="391"/>
    </location>
</feature>
<keyword evidence="3" id="KW-1185">Reference proteome</keyword>
<evidence type="ECO:0000313" key="3">
    <source>
        <dbReference type="Proteomes" id="UP000249340"/>
    </source>
</evidence>
<dbReference type="AlphaFoldDB" id="A0A345T4N7"/>
<dbReference type="KEGG" id="stri:C7M71_029740"/>
<feature type="transmembrane region" description="Helical" evidence="1">
    <location>
        <begin position="282"/>
        <end position="307"/>
    </location>
</feature>
<dbReference type="EMBL" id="CP031264">
    <property type="protein sequence ID" value="AXI80942.1"/>
    <property type="molecule type" value="Genomic_DNA"/>
</dbReference>
<keyword evidence="1" id="KW-0472">Membrane</keyword>
<feature type="transmembrane region" description="Helical" evidence="1">
    <location>
        <begin position="327"/>
        <end position="348"/>
    </location>
</feature>